<feature type="binding site" evidence="12">
    <location>
        <position position="248"/>
    </location>
    <ligand>
        <name>K(+)</name>
        <dbReference type="ChEBI" id="CHEBI:29103"/>
    </ligand>
</feature>
<dbReference type="InterPro" id="IPR011611">
    <property type="entry name" value="PfkB_dom"/>
</dbReference>
<keyword evidence="8 12" id="KW-0067">ATP-binding</keyword>
<accession>A0A1M6FC41</accession>
<feature type="binding site" evidence="12">
    <location>
        <begin position="11"/>
        <end position="13"/>
    </location>
    <ligand>
        <name>substrate</name>
    </ligand>
</feature>
<dbReference type="GO" id="GO:0004747">
    <property type="term" value="F:ribokinase activity"/>
    <property type="evidence" value="ECO:0007669"/>
    <property type="project" value="UniProtKB-UniRule"/>
</dbReference>
<comment type="activity regulation">
    <text evidence="12">Activated by a monovalent cation that binds near, but not in, the active site. The most likely occupant of the site in vivo is potassium. Ion binding induces a conformational change that may alter substrate affinity.</text>
</comment>
<name>A0A1M6FC41_9CLOT</name>
<organism evidence="14 15">
    <name type="scientific">Clostridium amylolyticum</name>
    <dbReference type="NCBI Taxonomy" id="1121298"/>
    <lineage>
        <taxon>Bacteria</taxon>
        <taxon>Bacillati</taxon>
        <taxon>Bacillota</taxon>
        <taxon>Clostridia</taxon>
        <taxon>Eubacteriales</taxon>
        <taxon>Clostridiaceae</taxon>
        <taxon>Clostridium</taxon>
    </lineage>
</organism>
<evidence type="ECO:0000313" key="15">
    <source>
        <dbReference type="Proteomes" id="UP000184080"/>
    </source>
</evidence>
<keyword evidence="15" id="KW-1185">Reference proteome</keyword>
<comment type="catalytic activity">
    <reaction evidence="12">
        <text>D-ribose + ATP = D-ribose 5-phosphate + ADP + H(+)</text>
        <dbReference type="Rhea" id="RHEA:13697"/>
        <dbReference type="ChEBI" id="CHEBI:15378"/>
        <dbReference type="ChEBI" id="CHEBI:30616"/>
        <dbReference type="ChEBI" id="CHEBI:47013"/>
        <dbReference type="ChEBI" id="CHEBI:78346"/>
        <dbReference type="ChEBI" id="CHEBI:456216"/>
        <dbReference type="EC" id="2.7.1.15"/>
    </reaction>
</comment>
<evidence type="ECO:0000256" key="9">
    <source>
        <dbReference type="ARBA" id="ARBA00022842"/>
    </source>
</evidence>
<evidence type="ECO:0000256" key="5">
    <source>
        <dbReference type="ARBA" id="ARBA00022723"/>
    </source>
</evidence>
<reference evidence="14 15" key="1">
    <citation type="submission" date="2016-11" db="EMBL/GenBank/DDBJ databases">
        <authorList>
            <person name="Jaros S."/>
            <person name="Januszkiewicz K."/>
            <person name="Wedrychowicz H."/>
        </authorList>
    </citation>
    <scope>NUCLEOTIDE SEQUENCE [LARGE SCALE GENOMIC DNA]</scope>
    <source>
        <strain evidence="14 15">DSM 21864</strain>
    </source>
</reference>
<evidence type="ECO:0000256" key="1">
    <source>
        <dbReference type="ARBA" id="ARBA00005380"/>
    </source>
</evidence>
<evidence type="ECO:0000313" key="14">
    <source>
        <dbReference type="EMBL" id="SHI95223.1"/>
    </source>
</evidence>
<gene>
    <name evidence="12" type="primary">rbsK</name>
    <name evidence="14" type="ORF">SAMN05444401_1883</name>
</gene>
<keyword evidence="11 12" id="KW-0119">Carbohydrate metabolism</keyword>
<dbReference type="Gene3D" id="3.40.1190.20">
    <property type="match status" value="1"/>
</dbReference>
<dbReference type="PROSITE" id="PS00584">
    <property type="entry name" value="PFKB_KINASES_2"/>
    <property type="match status" value="1"/>
</dbReference>
<feature type="active site" description="Proton acceptor" evidence="12">
    <location>
        <position position="252"/>
    </location>
</feature>
<feature type="binding site" evidence="12">
    <location>
        <position position="246"/>
    </location>
    <ligand>
        <name>K(+)</name>
        <dbReference type="ChEBI" id="CHEBI:29103"/>
    </ligand>
</feature>
<keyword evidence="4 12" id="KW-0808">Transferase</keyword>
<dbReference type="EC" id="2.7.1.15" evidence="2 12"/>
<dbReference type="Proteomes" id="UP000184080">
    <property type="component" value="Unassembled WGS sequence"/>
</dbReference>
<dbReference type="PRINTS" id="PR00990">
    <property type="entry name" value="RIBOKINASE"/>
</dbReference>
<evidence type="ECO:0000256" key="3">
    <source>
        <dbReference type="ARBA" id="ARBA00016943"/>
    </source>
</evidence>
<dbReference type="GO" id="GO:0019303">
    <property type="term" value="P:D-ribose catabolic process"/>
    <property type="evidence" value="ECO:0007669"/>
    <property type="project" value="UniProtKB-UniRule"/>
</dbReference>
<dbReference type="InterPro" id="IPR029056">
    <property type="entry name" value="Ribokinase-like"/>
</dbReference>
<proteinExistence type="inferred from homology"/>
<feature type="binding site" evidence="12">
    <location>
        <position position="280"/>
    </location>
    <ligand>
        <name>ATP</name>
        <dbReference type="ChEBI" id="CHEBI:30616"/>
    </ligand>
</feature>
<comment type="subunit">
    <text evidence="12">Homodimer.</text>
</comment>
<feature type="binding site" evidence="12">
    <location>
        <position position="291"/>
    </location>
    <ligand>
        <name>K(+)</name>
        <dbReference type="ChEBI" id="CHEBI:29103"/>
    </ligand>
</feature>
<dbReference type="InterPro" id="IPR011877">
    <property type="entry name" value="Ribokinase"/>
</dbReference>
<comment type="caution">
    <text evidence="12">Lacks conserved residue(s) required for the propagation of feature annotation.</text>
</comment>
<evidence type="ECO:0000256" key="8">
    <source>
        <dbReference type="ARBA" id="ARBA00022840"/>
    </source>
</evidence>
<dbReference type="GO" id="GO:0005829">
    <property type="term" value="C:cytosol"/>
    <property type="evidence" value="ECO:0007669"/>
    <property type="project" value="TreeGrafter"/>
</dbReference>
<keyword evidence="7 12" id="KW-0418">Kinase</keyword>
<feature type="binding site" evidence="12">
    <location>
        <begin position="220"/>
        <end position="225"/>
    </location>
    <ligand>
        <name>ATP</name>
        <dbReference type="ChEBI" id="CHEBI:30616"/>
    </ligand>
</feature>
<sequence length="309" mass="33119">MNKVCVLGSLNIDIVVKVNNMPKVGQTIIGDDLVNVPGGKGANQAVAARRTGSEVYMLGKVGKDDNGNRLVKELANDGISVDYVFQDEQRTTGTAIITVNDEGDNSIIVIPGANMGISEEELEKTKEVIKDSDVLVAQFETSIDKTIEAFKFAKQCGVTTILNPAPAKEIPQELLKYTDIIVPNETEALELTKVKVVDLESAHKAGEMLLNQGVKYVIITMGEKGAAIISHEACDMVPAYKVEAVDTTAAGDSFIGALSSKLNSKALYYENLKSAIAFGNKVSSIAVQRKGAQPSIPTLEEVLKIYGEE</sequence>
<dbReference type="CDD" id="cd01174">
    <property type="entry name" value="ribokinase"/>
    <property type="match status" value="1"/>
</dbReference>
<dbReference type="GO" id="GO:0046872">
    <property type="term" value="F:metal ion binding"/>
    <property type="evidence" value="ECO:0007669"/>
    <property type="project" value="UniProtKB-KW"/>
</dbReference>
<evidence type="ECO:0000259" key="13">
    <source>
        <dbReference type="Pfam" id="PF00294"/>
    </source>
</evidence>
<dbReference type="HAMAP" id="MF_01987">
    <property type="entry name" value="Ribokinase"/>
    <property type="match status" value="1"/>
</dbReference>
<feature type="binding site" evidence="12">
    <location>
        <begin position="251"/>
        <end position="252"/>
    </location>
    <ligand>
        <name>ATP</name>
        <dbReference type="ChEBI" id="CHEBI:30616"/>
    </ligand>
</feature>
<dbReference type="EMBL" id="FQZO01000002">
    <property type="protein sequence ID" value="SHI95223.1"/>
    <property type="molecule type" value="Genomic_DNA"/>
</dbReference>
<comment type="subcellular location">
    <subcellularLocation>
        <location evidence="12">Cytoplasm</location>
    </subcellularLocation>
</comment>
<feature type="binding site" evidence="12">
    <location>
        <position position="252"/>
    </location>
    <ligand>
        <name>substrate</name>
    </ligand>
</feature>
<dbReference type="GO" id="GO:0005524">
    <property type="term" value="F:ATP binding"/>
    <property type="evidence" value="ECO:0007669"/>
    <property type="project" value="UniProtKB-UniRule"/>
</dbReference>
<dbReference type="SUPFAM" id="SSF53613">
    <property type="entry name" value="Ribokinase-like"/>
    <property type="match status" value="1"/>
</dbReference>
<dbReference type="NCBIfam" id="TIGR02152">
    <property type="entry name" value="D_ribokin_bact"/>
    <property type="match status" value="1"/>
</dbReference>
<comment type="function">
    <text evidence="12">Catalyzes the phosphorylation of ribose at O-5 in a reaction requiring ATP and magnesium. The resulting D-ribose-5-phosphate can then be used either for sythesis of nucleotides, histidine, and tryptophan, or as a component of the pentose phosphate pathway.</text>
</comment>
<feature type="binding site" evidence="12">
    <location>
        <position position="286"/>
    </location>
    <ligand>
        <name>K(+)</name>
        <dbReference type="ChEBI" id="CHEBI:29103"/>
    </ligand>
</feature>
<evidence type="ECO:0000256" key="10">
    <source>
        <dbReference type="ARBA" id="ARBA00022958"/>
    </source>
</evidence>
<dbReference type="STRING" id="1121298.SAMN05444401_1883"/>
<keyword evidence="5 12" id="KW-0479">Metal-binding</keyword>
<keyword evidence="9 12" id="KW-0460">Magnesium</keyword>
<feature type="binding site" evidence="12">
    <location>
        <position position="140"/>
    </location>
    <ligand>
        <name>substrate</name>
    </ligand>
</feature>
<dbReference type="AlphaFoldDB" id="A0A1M6FC41"/>
<protein>
    <recommendedName>
        <fullName evidence="3 12">Ribokinase</fullName>
        <shortName evidence="12">RK</shortName>
        <ecNumber evidence="2 12">2.7.1.15</ecNumber>
    </recommendedName>
</protein>
<feature type="binding site" evidence="12">
    <location>
        <position position="184"/>
    </location>
    <ligand>
        <name>ATP</name>
        <dbReference type="ChEBI" id="CHEBI:30616"/>
    </ligand>
</feature>
<keyword evidence="12" id="KW-0963">Cytoplasm</keyword>
<feature type="binding site" evidence="12">
    <location>
        <position position="295"/>
    </location>
    <ligand>
        <name>K(+)</name>
        <dbReference type="ChEBI" id="CHEBI:29103"/>
    </ligand>
</feature>
<dbReference type="Pfam" id="PF00294">
    <property type="entry name" value="PfkB"/>
    <property type="match status" value="1"/>
</dbReference>
<comment type="pathway">
    <text evidence="12">Carbohydrate metabolism; D-ribose degradation; D-ribose 5-phosphate from beta-D-ribopyranose: step 2/2.</text>
</comment>
<evidence type="ECO:0000256" key="11">
    <source>
        <dbReference type="ARBA" id="ARBA00023277"/>
    </source>
</evidence>
<comment type="similarity">
    <text evidence="12">Belongs to the carbohydrate kinase PfkB family. Ribokinase subfamily.</text>
</comment>
<dbReference type="OrthoDB" id="9775849at2"/>
<dbReference type="InterPro" id="IPR002139">
    <property type="entry name" value="Ribo/fructo_kinase"/>
</dbReference>
<feature type="binding site" evidence="12">
    <location>
        <position position="289"/>
    </location>
    <ligand>
        <name>K(+)</name>
        <dbReference type="ChEBI" id="CHEBI:29103"/>
    </ligand>
</feature>
<feature type="binding site" evidence="12">
    <location>
        <begin position="39"/>
        <end position="43"/>
    </location>
    <ligand>
        <name>substrate</name>
    </ligand>
</feature>
<feature type="domain" description="Carbohydrate kinase PfkB" evidence="13">
    <location>
        <begin position="1"/>
        <end position="298"/>
    </location>
</feature>
<evidence type="ECO:0000256" key="7">
    <source>
        <dbReference type="ARBA" id="ARBA00022777"/>
    </source>
</evidence>
<keyword evidence="6 12" id="KW-0547">Nucleotide-binding</keyword>
<dbReference type="RefSeq" id="WP_073005796.1">
    <property type="nucleotide sequence ID" value="NZ_FQZO01000002.1"/>
</dbReference>
<dbReference type="InterPro" id="IPR002173">
    <property type="entry name" value="Carboh/pur_kinase_PfkB_CS"/>
</dbReference>
<evidence type="ECO:0000256" key="2">
    <source>
        <dbReference type="ARBA" id="ARBA00012035"/>
    </source>
</evidence>
<dbReference type="PANTHER" id="PTHR10584">
    <property type="entry name" value="SUGAR KINASE"/>
    <property type="match status" value="1"/>
</dbReference>
<evidence type="ECO:0000256" key="12">
    <source>
        <dbReference type="HAMAP-Rule" id="MF_01987"/>
    </source>
</evidence>
<comment type="cofactor">
    <cofactor evidence="12">
        <name>Mg(2+)</name>
        <dbReference type="ChEBI" id="CHEBI:18420"/>
    </cofactor>
    <text evidence="12">Requires a divalent cation, most likely magnesium in vivo, as an electrophilic catalyst to aid phosphoryl group transfer. It is the chelate of the metal and the nucleotide that is the actual substrate.</text>
</comment>
<dbReference type="UniPathway" id="UPA00916">
    <property type="reaction ID" value="UER00889"/>
</dbReference>
<dbReference type="PANTHER" id="PTHR10584:SF166">
    <property type="entry name" value="RIBOKINASE"/>
    <property type="match status" value="1"/>
</dbReference>
<keyword evidence="10 12" id="KW-0630">Potassium</keyword>
<evidence type="ECO:0000256" key="6">
    <source>
        <dbReference type="ARBA" id="ARBA00022741"/>
    </source>
</evidence>
<comment type="similarity">
    <text evidence="1">Belongs to the carbohydrate kinase pfkB family.</text>
</comment>
<evidence type="ECO:0000256" key="4">
    <source>
        <dbReference type="ARBA" id="ARBA00022679"/>
    </source>
</evidence>